<dbReference type="Gene3D" id="3.90.1640.30">
    <property type="match status" value="1"/>
</dbReference>
<dbReference type="EMBL" id="JBGUBD010000004">
    <property type="protein sequence ID" value="MFA9478188.1"/>
    <property type="molecule type" value="Genomic_DNA"/>
</dbReference>
<evidence type="ECO:0000256" key="4">
    <source>
        <dbReference type="ARBA" id="ARBA00022801"/>
    </source>
</evidence>
<reference evidence="10 11" key="1">
    <citation type="submission" date="2024-08" db="EMBL/GenBank/DDBJ databases">
        <title>Whole-genome sequencing of halo(alkali)philic microorganisms from hypersaline lakes.</title>
        <authorList>
            <person name="Sorokin D.Y."/>
            <person name="Merkel A.Y."/>
            <person name="Messina E."/>
            <person name="Yakimov M."/>
        </authorList>
    </citation>
    <scope>NUCLEOTIDE SEQUENCE [LARGE SCALE GENOMIC DNA]</scope>
    <source>
        <strain evidence="10 11">AB-hyl4</strain>
    </source>
</reference>
<dbReference type="InterPro" id="IPR001667">
    <property type="entry name" value="DDH_dom"/>
</dbReference>
<sequence>MTDAGMRKRWRSRSSGSFQSDDPQLRREQAVDFAGKLGMSPLIAELLLARGVDTSDAARAFLKPTLNDLADPAELPGVPEAARRIARAVADGQPIVIYGDYDVDGVTAASVLWHTLRLADADVSIYIPHRVDEGYGLNEDAIRSFAELSPQPLVVTVDCGITATGPADLARELGLDLIITDHHTFDPADLPNAHALVHPGLADAGGAVAVGAADLCGAGVAFKLAWQVAREICGSDRLPAGFRDLLVNLLTLVALGTVADVVPLRGENRVLTRFGLARIKNTGFAGLDAMIDAAQLRDERIDSYHVGFVLGPRLNACGRMGHAREAARLLTEAVGDEARELAVFLNSENDRRRATERTIAEQAAAQVREAGYDAADRRAIVVAGEDWHPGVVGIVASRLVEQFSRPVIVLNIDEEGIAHGSARSVDGVSIHEALTACREHLTRFGGHAMAAGLALRAEAIGAFRDALVTHVNEKLTVEQLTPVLTVDAALSLGDCTLALFEQLQELGPFGRDNPRPKLLVRDVTLDGPARPMGRQGQHLQLRLRQGGSVMRAVAFNFGDVAEQLPGGVELDVVFEAKLGQWQGRRTLDLHVQDLRPKRRTPATATLAEDMS</sequence>
<evidence type="ECO:0000256" key="1">
    <source>
        <dbReference type="ARBA" id="ARBA00005915"/>
    </source>
</evidence>
<dbReference type="InterPro" id="IPR038763">
    <property type="entry name" value="DHH_sf"/>
</dbReference>
<dbReference type="Proteomes" id="UP001575105">
    <property type="component" value="Unassembled WGS sequence"/>
</dbReference>
<evidence type="ECO:0000259" key="9">
    <source>
        <dbReference type="Pfam" id="PF17768"/>
    </source>
</evidence>
<keyword evidence="4" id="KW-0378">Hydrolase</keyword>
<name>A0ABV4U5I2_9BACT</name>
<dbReference type="InterPro" id="IPR003156">
    <property type="entry name" value="DHHA1_dom"/>
</dbReference>
<evidence type="ECO:0000313" key="10">
    <source>
        <dbReference type="EMBL" id="MFA9478188.1"/>
    </source>
</evidence>
<keyword evidence="3" id="KW-0540">Nuclease</keyword>
<evidence type="ECO:0000256" key="5">
    <source>
        <dbReference type="ARBA" id="ARBA00022839"/>
    </source>
</evidence>
<evidence type="ECO:0000313" key="11">
    <source>
        <dbReference type="Proteomes" id="UP001575105"/>
    </source>
</evidence>
<dbReference type="Gene3D" id="3.10.310.30">
    <property type="match status" value="1"/>
</dbReference>
<feature type="region of interest" description="Disordered" evidence="6">
    <location>
        <begin position="1"/>
        <end position="25"/>
    </location>
</feature>
<dbReference type="InterPro" id="IPR004610">
    <property type="entry name" value="RecJ"/>
</dbReference>
<dbReference type="PANTHER" id="PTHR30255:SF2">
    <property type="entry name" value="SINGLE-STRANDED-DNA-SPECIFIC EXONUCLEASE RECJ"/>
    <property type="match status" value="1"/>
</dbReference>
<evidence type="ECO:0000256" key="6">
    <source>
        <dbReference type="SAM" id="MobiDB-lite"/>
    </source>
</evidence>
<proteinExistence type="inferred from homology"/>
<feature type="domain" description="DHHA1" evidence="8">
    <location>
        <begin position="380"/>
        <end position="467"/>
    </location>
</feature>
<dbReference type="InterPro" id="IPR051673">
    <property type="entry name" value="SSDNA_exonuclease_RecJ"/>
</dbReference>
<feature type="domain" description="RecJ OB" evidence="9">
    <location>
        <begin position="486"/>
        <end position="593"/>
    </location>
</feature>
<dbReference type="Pfam" id="PF01368">
    <property type="entry name" value="DHH"/>
    <property type="match status" value="1"/>
</dbReference>
<dbReference type="SUPFAM" id="SSF64182">
    <property type="entry name" value="DHH phosphoesterases"/>
    <property type="match status" value="1"/>
</dbReference>
<dbReference type="Pfam" id="PF02272">
    <property type="entry name" value="DHHA1"/>
    <property type="match status" value="1"/>
</dbReference>
<evidence type="ECO:0000259" key="8">
    <source>
        <dbReference type="Pfam" id="PF02272"/>
    </source>
</evidence>
<comment type="caution">
    <text evidence="10">The sequence shown here is derived from an EMBL/GenBank/DDBJ whole genome shotgun (WGS) entry which is preliminary data.</text>
</comment>
<protein>
    <recommendedName>
        <fullName evidence="2">Single-stranded-DNA-specific exonuclease RecJ</fullName>
    </recommendedName>
</protein>
<accession>A0ABV4U5I2</accession>
<dbReference type="InterPro" id="IPR041122">
    <property type="entry name" value="RecJ_OB"/>
</dbReference>
<evidence type="ECO:0000256" key="3">
    <source>
        <dbReference type="ARBA" id="ARBA00022722"/>
    </source>
</evidence>
<dbReference type="PANTHER" id="PTHR30255">
    <property type="entry name" value="SINGLE-STRANDED-DNA-SPECIFIC EXONUCLEASE RECJ"/>
    <property type="match status" value="1"/>
</dbReference>
<comment type="similarity">
    <text evidence="1">Belongs to the RecJ family.</text>
</comment>
<gene>
    <name evidence="10" type="primary">recJ</name>
    <name evidence="10" type="ORF">ACERK3_07750</name>
</gene>
<evidence type="ECO:0000259" key="7">
    <source>
        <dbReference type="Pfam" id="PF01368"/>
    </source>
</evidence>
<dbReference type="NCBIfam" id="TIGR00644">
    <property type="entry name" value="recJ"/>
    <property type="match status" value="1"/>
</dbReference>
<keyword evidence="5 10" id="KW-0269">Exonuclease</keyword>
<evidence type="ECO:0000256" key="2">
    <source>
        <dbReference type="ARBA" id="ARBA00019841"/>
    </source>
</evidence>
<dbReference type="Pfam" id="PF17768">
    <property type="entry name" value="RecJ_OB"/>
    <property type="match status" value="1"/>
</dbReference>
<feature type="domain" description="DDH" evidence="7">
    <location>
        <begin position="95"/>
        <end position="257"/>
    </location>
</feature>
<feature type="compositionally biased region" description="Polar residues" evidence="6">
    <location>
        <begin position="13"/>
        <end position="22"/>
    </location>
</feature>
<organism evidence="10 11">
    <name type="scientific">Natronomicrosphaera hydrolytica</name>
    <dbReference type="NCBI Taxonomy" id="3242702"/>
    <lineage>
        <taxon>Bacteria</taxon>
        <taxon>Pseudomonadati</taxon>
        <taxon>Planctomycetota</taxon>
        <taxon>Phycisphaerae</taxon>
        <taxon>Phycisphaerales</taxon>
        <taxon>Phycisphaeraceae</taxon>
        <taxon>Natronomicrosphaera</taxon>
    </lineage>
</organism>
<dbReference type="RefSeq" id="WP_425345114.1">
    <property type="nucleotide sequence ID" value="NZ_JBGUBD010000004.1"/>
</dbReference>
<dbReference type="GO" id="GO:0004527">
    <property type="term" value="F:exonuclease activity"/>
    <property type="evidence" value="ECO:0007669"/>
    <property type="project" value="UniProtKB-KW"/>
</dbReference>
<keyword evidence="11" id="KW-1185">Reference proteome</keyword>